<dbReference type="RefSeq" id="WP_104096245.1">
    <property type="nucleotide sequence ID" value="NZ_JACHBP010000001.1"/>
</dbReference>
<evidence type="ECO:0000313" key="3">
    <source>
        <dbReference type="Proteomes" id="UP000298488"/>
    </source>
</evidence>
<dbReference type="OrthoDB" id="5148989at2"/>
<dbReference type="Proteomes" id="UP000298488">
    <property type="component" value="Unassembled WGS sequence"/>
</dbReference>
<feature type="compositionally biased region" description="Polar residues" evidence="1">
    <location>
        <begin position="62"/>
        <end position="74"/>
    </location>
</feature>
<accession>A0A4R8VBN9</accession>
<name>A0A4R8VBN9_9MICO</name>
<gene>
    <name evidence="2" type="ORF">E3N84_10330</name>
</gene>
<comment type="caution">
    <text evidence="2">The sequence shown here is derived from an EMBL/GenBank/DDBJ whole genome shotgun (WGS) entry which is preliminary data.</text>
</comment>
<evidence type="ECO:0000256" key="1">
    <source>
        <dbReference type="SAM" id="MobiDB-lite"/>
    </source>
</evidence>
<protein>
    <submittedName>
        <fullName evidence="2">Uncharacterized protein</fullName>
    </submittedName>
</protein>
<evidence type="ECO:0000313" key="2">
    <source>
        <dbReference type="EMBL" id="TFB80389.1"/>
    </source>
</evidence>
<dbReference type="AlphaFoldDB" id="A0A4R8VBN9"/>
<dbReference type="EMBL" id="SOFI01000003">
    <property type="protein sequence ID" value="TFB80389.1"/>
    <property type="molecule type" value="Genomic_DNA"/>
</dbReference>
<keyword evidence="3" id="KW-1185">Reference proteome</keyword>
<proteinExistence type="predicted"/>
<sequence length="172" mass="18273">MGLFSGLKKMFDTGGIGLSIEAPKEFDWAQGSIPVTVTITGHESEQRTVTSLDFEFEDEGTSPGSIGNRPSSTNARERNGSKVRVLWSRDEPISLEPGEVKVIEVAVPIVAATPDAADSVLNALDVTLTALSGSLSFGAAWYVLSVAAPVEGAKARRTASDRLRGRGEVRVR</sequence>
<organism evidence="2 3">
    <name type="scientific">Terrimesophilobacter mesophilus</name>
    <dbReference type="NCBI Taxonomy" id="433647"/>
    <lineage>
        <taxon>Bacteria</taxon>
        <taxon>Bacillati</taxon>
        <taxon>Actinomycetota</taxon>
        <taxon>Actinomycetes</taxon>
        <taxon>Micrococcales</taxon>
        <taxon>Microbacteriaceae</taxon>
        <taxon>Terrimesophilobacter</taxon>
    </lineage>
</organism>
<feature type="region of interest" description="Disordered" evidence="1">
    <location>
        <begin position="56"/>
        <end position="81"/>
    </location>
</feature>
<reference evidence="2 3" key="1">
    <citation type="submission" date="2019-03" db="EMBL/GenBank/DDBJ databases">
        <title>Genomics of glacier-inhabiting Cryobacterium strains.</title>
        <authorList>
            <person name="Liu Q."/>
            <person name="Xin Y.-H."/>
        </authorList>
    </citation>
    <scope>NUCLEOTIDE SEQUENCE [LARGE SCALE GENOMIC DNA]</scope>
    <source>
        <strain evidence="2 3">CGMCC 1.10440</strain>
    </source>
</reference>